<evidence type="ECO:0000256" key="5">
    <source>
        <dbReference type="ARBA" id="ARBA00023239"/>
    </source>
</evidence>
<organism evidence="8 9">
    <name type="scientific">Paenibacillus tyrfis</name>
    <dbReference type="NCBI Taxonomy" id="1501230"/>
    <lineage>
        <taxon>Bacteria</taxon>
        <taxon>Bacillati</taxon>
        <taxon>Bacillota</taxon>
        <taxon>Bacilli</taxon>
        <taxon>Bacillales</taxon>
        <taxon>Paenibacillaceae</taxon>
        <taxon>Paenibacillus</taxon>
    </lineage>
</organism>
<evidence type="ECO:0000256" key="2">
    <source>
        <dbReference type="ARBA" id="ARBA00009533"/>
    </source>
</evidence>
<dbReference type="SUPFAM" id="SSF53383">
    <property type="entry name" value="PLP-dependent transferases"/>
    <property type="match status" value="1"/>
</dbReference>
<comment type="cofactor">
    <cofactor evidence="1 6 7">
        <name>pyridoxal 5'-phosphate</name>
        <dbReference type="ChEBI" id="CHEBI:597326"/>
    </cofactor>
</comment>
<evidence type="ECO:0000256" key="1">
    <source>
        <dbReference type="ARBA" id="ARBA00001933"/>
    </source>
</evidence>
<dbReference type="Gene3D" id="3.40.640.10">
    <property type="entry name" value="Type I PLP-dependent aspartate aminotransferase-like (Major domain)"/>
    <property type="match status" value="1"/>
</dbReference>
<dbReference type="InterPro" id="IPR015422">
    <property type="entry name" value="PyrdxlP-dep_Trfase_small"/>
</dbReference>
<dbReference type="InterPro" id="IPR015421">
    <property type="entry name" value="PyrdxlP-dep_Trfase_major"/>
</dbReference>
<keyword evidence="4 6" id="KW-0663">Pyridoxal phosphate</keyword>
<evidence type="ECO:0000256" key="6">
    <source>
        <dbReference type="PIRSR" id="PIRSR602129-50"/>
    </source>
</evidence>
<dbReference type="eggNOG" id="COG0076">
    <property type="taxonomic scope" value="Bacteria"/>
</dbReference>
<keyword evidence="9" id="KW-1185">Reference proteome</keyword>
<keyword evidence="5 7" id="KW-0456">Lyase</keyword>
<keyword evidence="3" id="KW-0210">Decarboxylase</keyword>
<evidence type="ECO:0000313" key="9">
    <source>
        <dbReference type="Proteomes" id="UP000028123"/>
    </source>
</evidence>
<dbReference type="InterPro" id="IPR015424">
    <property type="entry name" value="PyrdxlP-dep_Trfase"/>
</dbReference>
<comment type="caution">
    <text evidence="8">The sequence shown here is derived from an EMBL/GenBank/DDBJ whole genome shotgun (WGS) entry which is preliminary data.</text>
</comment>
<reference evidence="8 9" key="1">
    <citation type="submission" date="2014-06" db="EMBL/GenBank/DDBJ databases">
        <title>Draft genome sequence of Paenibacillus sp. MSt1.</title>
        <authorList>
            <person name="Aw Y.K."/>
            <person name="Ong K.S."/>
            <person name="Gan H.M."/>
            <person name="Lee S.M."/>
        </authorList>
    </citation>
    <scope>NUCLEOTIDE SEQUENCE [LARGE SCALE GENOMIC DNA]</scope>
    <source>
        <strain evidence="8 9">MSt1</strain>
    </source>
</reference>
<dbReference type="InterPro" id="IPR002129">
    <property type="entry name" value="PyrdxlP-dep_de-COase"/>
</dbReference>
<evidence type="ECO:0000256" key="4">
    <source>
        <dbReference type="ARBA" id="ARBA00022898"/>
    </source>
</evidence>
<proteinExistence type="inferred from homology"/>
<evidence type="ECO:0000313" key="8">
    <source>
        <dbReference type="EMBL" id="KEQ27571.1"/>
    </source>
</evidence>
<accession>A0A081PA48</accession>
<evidence type="ECO:0008006" key="10">
    <source>
        <dbReference type="Google" id="ProtNLM"/>
    </source>
</evidence>
<dbReference type="Pfam" id="PF00282">
    <property type="entry name" value="Pyridoxal_deC"/>
    <property type="match status" value="1"/>
</dbReference>
<comment type="similarity">
    <text evidence="2 7">Belongs to the group II decarboxylase family.</text>
</comment>
<sequence length="537" mass="59396">MRKAMEPLYIQPLLEIREYLRLAFEPSADQQAVEERLDRYITEVIEGLYGAPRVTTDTALERLSLLRQEAAVPGSAVHPEAYMSRLVHEVVPHSINTSSPNFIGHMTSALPMFFRPLSRLLTALNQNVVKVETSKSFTALERQTLAFMHHQVYGCAESFYAEHGQNPESTLGMMTSGGTVSNLTALWIARNAALLSPDDDVKRDGYALALHKNGYRRGVIIGSSLMHYSIDKAADILGLGSDGVIRIGCDSRGRIDLSKLAKEMAACRERGDRILAIVGIAGTTESGAIDPLQKLAEMARAERIHFHIDAAWGGPLLLSDAHAHKLRGIEWADTVTIDGHKQMYLPMGTGLLLLKDPLAAALIEKKAQYIIRGGSSDLGRRSLEGSRPAMSVFLHAGLHLLGREGYGYLLDEGIRKTRWLAGLLADHHAFELIGEPEINILTYRYIPAPLREAVRTGTLTPEEHNRINRFNERLQELQGRQGESFVSRTTLSGIEGLPESIVVLRVILANPLTTEEHIKNILDLQQTIAEELELSFG</sequence>
<gene>
    <name evidence="8" type="ORF">ET33_12780</name>
</gene>
<dbReference type="EMBL" id="JNVM01000002">
    <property type="protein sequence ID" value="KEQ27571.1"/>
    <property type="molecule type" value="Genomic_DNA"/>
</dbReference>
<dbReference type="PANTHER" id="PTHR45677">
    <property type="entry name" value="GLUTAMATE DECARBOXYLASE-RELATED"/>
    <property type="match status" value="1"/>
</dbReference>
<dbReference type="GO" id="GO:0030170">
    <property type="term" value="F:pyridoxal phosphate binding"/>
    <property type="evidence" value="ECO:0007669"/>
    <property type="project" value="InterPro"/>
</dbReference>
<dbReference type="GO" id="GO:0004058">
    <property type="term" value="F:aromatic-L-amino-acid decarboxylase activity"/>
    <property type="evidence" value="ECO:0007669"/>
    <property type="project" value="UniProtKB-ARBA"/>
</dbReference>
<dbReference type="PANTHER" id="PTHR45677:SF8">
    <property type="entry name" value="CYSTEINE SULFINIC ACID DECARBOXYLASE"/>
    <property type="match status" value="1"/>
</dbReference>
<evidence type="ECO:0000256" key="3">
    <source>
        <dbReference type="ARBA" id="ARBA00022793"/>
    </source>
</evidence>
<dbReference type="Gene3D" id="3.90.1150.10">
    <property type="entry name" value="Aspartate Aminotransferase, domain 1"/>
    <property type="match status" value="1"/>
</dbReference>
<feature type="modified residue" description="N6-(pyridoxal phosphate)lysine" evidence="6">
    <location>
        <position position="341"/>
    </location>
</feature>
<protein>
    <recommendedName>
        <fullName evidence="10">Glutamate decarboxylase</fullName>
    </recommendedName>
</protein>
<dbReference type="GO" id="GO:0005737">
    <property type="term" value="C:cytoplasm"/>
    <property type="evidence" value="ECO:0007669"/>
    <property type="project" value="TreeGrafter"/>
</dbReference>
<dbReference type="GO" id="GO:0019752">
    <property type="term" value="P:carboxylic acid metabolic process"/>
    <property type="evidence" value="ECO:0007669"/>
    <property type="project" value="InterPro"/>
</dbReference>
<dbReference type="Proteomes" id="UP000028123">
    <property type="component" value="Unassembled WGS sequence"/>
</dbReference>
<name>A0A081PA48_9BACL</name>
<evidence type="ECO:0000256" key="7">
    <source>
        <dbReference type="RuleBase" id="RU000382"/>
    </source>
</evidence>
<dbReference type="AlphaFoldDB" id="A0A081PA48"/>